<dbReference type="STRING" id="1385520.N802_07485"/>
<evidence type="ECO:0000256" key="1">
    <source>
        <dbReference type="ARBA" id="ARBA00023015"/>
    </source>
</evidence>
<name>A0A0A0JA00_9MICO</name>
<dbReference type="OrthoDB" id="5148815at2"/>
<dbReference type="Gene3D" id="1.10.10.1320">
    <property type="entry name" value="Anti-sigma factor, zinc-finger domain"/>
    <property type="match status" value="1"/>
</dbReference>
<sequence length="187" mass="19085">MPLSRPARCRLDELPDYVSGQLSAQRAHVWDRHLITCVGCQHAVAGERRLQALLASGCPSMPGSLHAQLVALASSMTGPAMAQTSERAPLEMVPPTAPPAHRSPLRSAAMATAAAGATAAVAWTLTITGTGAVTTTVTSVGGVSPAVRPTLAPPTSGGSATLRTVSTQWAGEASVRDLVICEAESKA</sequence>
<evidence type="ECO:0000256" key="2">
    <source>
        <dbReference type="ARBA" id="ARBA00023163"/>
    </source>
</evidence>
<gene>
    <name evidence="3" type="ORF">N802_07485</name>
</gene>
<evidence type="ECO:0000313" key="3">
    <source>
        <dbReference type="EMBL" id="KGN33948.1"/>
    </source>
</evidence>
<dbReference type="InterPro" id="IPR041916">
    <property type="entry name" value="Anti_sigma_zinc_sf"/>
</dbReference>
<dbReference type="AlphaFoldDB" id="A0A0A0JA00"/>
<keyword evidence="2" id="KW-0804">Transcription</keyword>
<evidence type="ECO:0008006" key="5">
    <source>
        <dbReference type="Google" id="ProtNLM"/>
    </source>
</evidence>
<accession>A0A0A0JA00</accession>
<organism evidence="3 4">
    <name type="scientific">Knoellia sinensis KCTC 19936</name>
    <dbReference type="NCBI Taxonomy" id="1385520"/>
    <lineage>
        <taxon>Bacteria</taxon>
        <taxon>Bacillati</taxon>
        <taxon>Actinomycetota</taxon>
        <taxon>Actinomycetes</taxon>
        <taxon>Micrococcales</taxon>
        <taxon>Intrasporangiaceae</taxon>
        <taxon>Knoellia</taxon>
    </lineage>
</organism>
<proteinExistence type="predicted"/>
<keyword evidence="4" id="KW-1185">Reference proteome</keyword>
<evidence type="ECO:0000313" key="4">
    <source>
        <dbReference type="Proteomes" id="UP000030002"/>
    </source>
</evidence>
<comment type="caution">
    <text evidence="3">The sequence shown here is derived from an EMBL/GenBank/DDBJ whole genome shotgun (WGS) entry which is preliminary data.</text>
</comment>
<dbReference type="RefSeq" id="WP_035913091.1">
    <property type="nucleotide sequence ID" value="NZ_AVPJ01000003.1"/>
</dbReference>
<reference evidence="3 4" key="1">
    <citation type="submission" date="2013-08" db="EMBL/GenBank/DDBJ databases">
        <title>The genome sequence of Knoellia sinensis.</title>
        <authorList>
            <person name="Zhu W."/>
            <person name="Wang G."/>
        </authorList>
    </citation>
    <scope>NUCLEOTIDE SEQUENCE [LARGE SCALE GENOMIC DNA]</scope>
    <source>
        <strain evidence="3 4">KCTC 19936</strain>
    </source>
</reference>
<protein>
    <recommendedName>
        <fullName evidence="5">Zinc-finger domain-containing protein</fullName>
    </recommendedName>
</protein>
<dbReference type="EMBL" id="AVPJ01000003">
    <property type="protein sequence ID" value="KGN33948.1"/>
    <property type="molecule type" value="Genomic_DNA"/>
</dbReference>
<dbReference type="Proteomes" id="UP000030002">
    <property type="component" value="Unassembled WGS sequence"/>
</dbReference>
<keyword evidence="1" id="KW-0805">Transcription regulation</keyword>